<evidence type="ECO:0000256" key="1">
    <source>
        <dbReference type="SAM" id="MobiDB-lite"/>
    </source>
</evidence>
<dbReference type="Proteomes" id="UP000051952">
    <property type="component" value="Unassembled WGS sequence"/>
</dbReference>
<dbReference type="OrthoDB" id="250372at2759"/>
<accession>A0A0S4IQT2</accession>
<dbReference type="EMBL" id="CYKH01000476">
    <property type="protein sequence ID" value="CUF98570.1"/>
    <property type="molecule type" value="Genomic_DNA"/>
</dbReference>
<dbReference type="VEuPathDB" id="TriTrypDB:BSAL_68510"/>
<gene>
    <name evidence="2" type="ORF">BSAL_68510</name>
</gene>
<feature type="region of interest" description="Disordered" evidence="1">
    <location>
        <begin position="357"/>
        <end position="411"/>
    </location>
</feature>
<protein>
    <submittedName>
        <fullName evidence="2">Uncharacterized protein</fullName>
    </submittedName>
</protein>
<proteinExistence type="predicted"/>
<feature type="compositionally biased region" description="Pro residues" evidence="1">
    <location>
        <begin position="392"/>
        <end position="404"/>
    </location>
</feature>
<evidence type="ECO:0000313" key="2">
    <source>
        <dbReference type="EMBL" id="CUF98570.1"/>
    </source>
</evidence>
<sequence length="627" mass="69344">MNEARDYLVLARAVSDYGKFAGLGETPAARMLALSASSVRRHEITKPLFTRSGTVAAPVPNLSNHSQQRWRALWFGSIGKHATFRSEQLVRLTLRKLPSVLQFLKRREMVFPQKRSPKAKKLLPQPIIKSMQTAREEDDRIHLAATSSSAMVAQVGRPQQVIVAGEGGGSSAAWARHFLFTSDECATIFDTNAQHFAHNIVDKMTGYCYLCRCPAFNLATHTAYWEHVTRVSALRVCIAYQRSFGGVWQAAKVVKKVSYSLNNDDIEGKLSTSITKIADERSLWCPQRVLTGVVADLRLPVNRAATWAPSFWHVNSLSQWMLYSHVMTNVDAAATAGQRFPKLLPFSTSTIVSSSQQQAVGASNESHTTTTTTTPEHHTMLRLQQATDLLPTPSPTPSSQPRPPSALTAATFVPPPPFAIPALSHADTVRRLDELQALLKKLCHWGVLTFCFRGPERPGIANEGERCFRATVSALLTPMTFPLSAQGQTRWSQKMWGRQTLEMLFDALQVAVEIQHKVFRVPLAAVAKTKMQKAAVMRQMLYQLHSVVDACGRQVDEEDNSIPTPSQVQLLPSPPEDVLVSLCELALHRVAFELIHIRTSILMDDLSGGLWADLGFPTAGEVGDALR</sequence>
<organism evidence="2 3">
    <name type="scientific">Bodo saltans</name>
    <name type="common">Flagellated protozoan</name>
    <dbReference type="NCBI Taxonomy" id="75058"/>
    <lineage>
        <taxon>Eukaryota</taxon>
        <taxon>Discoba</taxon>
        <taxon>Euglenozoa</taxon>
        <taxon>Kinetoplastea</taxon>
        <taxon>Metakinetoplastina</taxon>
        <taxon>Eubodonida</taxon>
        <taxon>Bodonidae</taxon>
        <taxon>Bodo</taxon>
    </lineage>
</organism>
<dbReference type="AlphaFoldDB" id="A0A0S4IQT2"/>
<evidence type="ECO:0000313" key="3">
    <source>
        <dbReference type="Proteomes" id="UP000051952"/>
    </source>
</evidence>
<reference evidence="3" key="1">
    <citation type="submission" date="2015-09" db="EMBL/GenBank/DDBJ databases">
        <authorList>
            <consortium name="Pathogen Informatics"/>
        </authorList>
    </citation>
    <scope>NUCLEOTIDE SEQUENCE [LARGE SCALE GENOMIC DNA]</scope>
    <source>
        <strain evidence="3">Lake Konstanz</strain>
    </source>
</reference>
<name>A0A0S4IQT2_BODSA</name>
<keyword evidence="3" id="KW-1185">Reference proteome</keyword>
<dbReference type="CDD" id="cd23718">
    <property type="entry name" value="ZF_RNaseIII_KREPB9"/>
    <property type="match status" value="1"/>
</dbReference>